<protein>
    <submittedName>
        <fullName evidence="1">Uncharacterized protein ORF1</fullName>
    </submittedName>
</protein>
<dbReference type="RefSeq" id="YP_009017722.1">
    <property type="nucleotide sequence ID" value="NC_023736.1"/>
</dbReference>
<keyword evidence="2" id="KW-1185">Reference proteome</keyword>
<dbReference type="EMBL" id="AB597179">
    <property type="protein sequence ID" value="BAJ51789.1"/>
    <property type="molecule type" value="Genomic_DNA"/>
</dbReference>
<dbReference type="KEGG" id="vg:18559194"/>
<name>E5RUY1_9CAUD</name>
<sequence>MQTMLKPLKRAFKAYAEAAKMIAAKRVGFVVWSAEYRAVHVAFTLKGAIEWQGCYDDAVIVAGQRVIRNA</sequence>
<accession>E5RUY1</accession>
<evidence type="ECO:0000313" key="1">
    <source>
        <dbReference type="EMBL" id="BAJ51789.1"/>
    </source>
</evidence>
<proteinExistence type="predicted"/>
<dbReference type="Proteomes" id="UP000008913">
    <property type="component" value="Segment"/>
</dbReference>
<dbReference type="GeneID" id="18559194"/>
<organism evidence="1 2">
    <name type="scientific">Ralstonia phage RSB2</name>
    <dbReference type="NCBI Taxonomy" id="913183"/>
    <lineage>
        <taxon>Viruses</taxon>
        <taxon>Duplodnaviria</taxon>
        <taxon>Heunggongvirae</taxon>
        <taxon>Uroviricota</taxon>
        <taxon>Caudoviricetes</taxon>
        <taxon>Autographivirales</taxon>
        <taxon>Autotranscriptaviridae</taxon>
        <taxon>Kelmasvirus</taxon>
        <taxon>Kelmasvirus RSB2</taxon>
    </lineage>
</organism>
<reference evidence="1 2" key="1">
    <citation type="submission" date="2010-10" db="EMBL/GenBank/DDBJ databases">
        <title>Genomic analysis of Ralstonia solanacearum phages RSB2 and RSB3.</title>
        <authorList>
            <person name="Kawasaki T."/>
            <person name="Ishikawa H."/>
            <person name="Shimizu M."/>
            <person name="Omoto W."/>
            <person name="Fujie M."/>
            <person name="Yamada T."/>
        </authorList>
    </citation>
    <scope>NUCLEOTIDE SEQUENCE [LARGE SCALE GENOMIC DNA]</scope>
    <source>
        <strain evidence="1">RSB2</strain>
    </source>
</reference>
<evidence type="ECO:0000313" key="2">
    <source>
        <dbReference type="Proteomes" id="UP000008913"/>
    </source>
</evidence>
<gene>
    <name evidence="1" type="primary">ORF1</name>
</gene>